<dbReference type="EC" id="2.7.7.41" evidence="6 18"/>
<proteinExistence type="inferred from homology"/>
<sequence>MPTGKGDLEEYAKIKVWLKRTVVACIFIPFLILIIWWGGIVFLGLVCLISAVALFEFYQGIKKKGQKPFLIEGISLGMFVPVSIYIWGDRALPPVLILIIFCVFMRQFLKFETKDAFTNIALTMGGIFYICLLFSYALILRGETLGARLVITVFFVTWLGDTGAYLIGRRWGQHKLCVRLSPYKSMEGFIGAVLISCVAMLISRLWLTFPLFHTLALGVMIGMVGQIGDLFESMLKREMGIKDFGRILPGHGGVLDRFDSLLFTVPLFYHYVKYLITLGNFS</sequence>
<evidence type="ECO:0000256" key="7">
    <source>
        <dbReference type="ARBA" id="ARBA00019373"/>
    </source>
</evidence>
<evidence type="ECO:0000256" key="3">
    <source>
        <dbReference type="ARBA" id="ARBA00005119"/>
    </source>
</evidence>
<dbReference type="Proteomes" id="UP000316925">
    <property type="component" value="Unassembled WGS sequence"/>
</dbReference>
<keyword evidence="9" id="KW-0444">Lipid biosynthesis</keyword>
<keyword evidence="8" id="KW-1003">Cell membrane</keyword>
<keyword evidence="15 19" id="KW-0472">Membrane</keyword>
<evidence type="ECO:0000256" key="13">
    <source>
        <dbReference type="ARBA" id="ARBA00022989"/>
    </source>
</evidence>
<keyword evidence="11 18" id="KW-0812">Transmembrane</keyword>
<feature type="transmembrane region" description="Helical" evidence="19">
    <location>
        <begin position="212"/>
        <end position="231"/>
    </location>
</feature>
<evidence type="ECO:0000256" key="8">
    <source>
        <dbReference type="ARBA" id="ARBA00022475"/>
    </source>
</evidence>
<dbReference type="GO" id="GO:0004605">
    <property type="term" value="F:phosphatidate cytidylyltransferase activity"/>
    <property type="evidence" value="ECO:0007669"/>
    <property type="project" value="UniProtKB-EC"/>
</dbReference>
<reference evidence="20 21" key="1">
    <citation type="submission" date="2019-03" db="EMBL/GenBank/DDBJ databases">
        <title>Metabolic potential of uncultured bacteria and archaea associated with petroleum seepage in deep-sea sediments.</title>
        <authorList>
            <person name="Dong X."/>
            <person name="Hubert C."/>
        </authorList>
    </citation>
    <scope>NUCLEOTIDE SEQUENCE [LARGE SCALE GENOMIC DNA]</scope>
    <source>
        <strain evidence="20">E29_bin28</strain>
    </source>
</reference>
<feature type="transmembrane region" description="Helical" evidence="19">
    <location>
        <begin position="188"/>
        <end position="206"/>
    </location>
</feature>
<dbReference type="PANTHER" id="PTHR46382">
    <property type="entry name" value="PHOSPHATIDATE CYTIDYLYLTRANSFERASE"/>
    <property type="match status" value="1"/>
</dbReference>
<dbReference type="InterPro" id="IPR000374">
    <property type="entry name" value="PC_trans"/>
</dbReference>
<comment type="pathway">
    <text evidence="3 18">Phospholipid metabolism; CDP-diacylglycerol biosynthesis; CDP-diacylglycerol from sn-glycerol 3-phosphate: step 3/3.</text>
</comment>
<organism evidence="20 21">
    <name type="scientific">Aerophobetes bacterium</name>
    <dbReference type="NCBI Taxonomy" id="2030807"/>
    <lineage>
        <taxon>Bacteria</taxon>
        <taxon>Candidatus Aerophobota</taxon>
    </lineage>
</organism>
<evidence type="ECO:0000256" key="1">
    <source>
        <dbReference type="ARBA" id="ARBA00001698"/>
    </source>
</evidence>
<dbReference type="PANTHER" id="PTHR46382:SF1">
    <property type="entry name" value="PHOSPHATIDATE CYTIDYLYLTRANSFERASE"/>
    <property type="match status" value="1"/>
</dbReference>
<gene>
    <name evidence="20" type="ORF">E3J33_01080</name>
</gene>
<evidence type="ECO:0000256" key="2">
    <source>
        <dbReference type="ARBA" id="ARBA00004651"/>
    </source>
</evidence>
<keyword evidence="14" id="KW-0443">Lipid metabolism</keyword>
<comment type="caution">
    <text evidence="20">The sequence shown here is derived from an EMBL/GenBank/DDBJ whole genome shotgun (WGS) entry which is preliminary data.</text>
</comment>
<keyword evidence="17" id="KW-1208">Phospholipid metabolism</keyword>
<protein>
    <recommendedName>
        <fullName evidence="7 18">Phosphatidate cytidylyltransferase</fullName>
        <ecNumber evidence="6 18">2.7.7.41</ecNumber>
    </recommendedName>
</protein>
<accession>A0A523YQT3</accession>
<feature type="transmembrane region" description="Helical" evidence="19">
    <location>
        <begin position="116"/>
        <end position="139"/>
    </location>
</feature>
<evidence type="ECO:0000256" key="15">
    <source>
        <dbReference type="ARBA" id="ARBA00023136"/>
    </source>
</evidence>
<keyword evidence="10 18" id="KW-0808">Transferase</keyword>
<name>A0A523YQT3_UNCAE</name>
<evidence type="ECO:0000256" key="9">
    <source>
        <dbReference type="ARBA" id="ARBA00022516"/>
    </source>
</evidence>
<evidence type="ECO:0000313" key="21">
    <source>
        <dbReference type="Proteomes" id="UP000316925"/>
    </source>
</evidence>
<evidence type="ECO:0000256" key="10">
    <source>
        <dbReference type="ARBA" id="ARBA00022679"/>
    </source>
</evidence>
<evidence type="ECO:0000256" key="19">
    <source>
        <dbReference type="SAM" id="Phobius"/>
    </source>
</evidence>
<evidence type="ECO:0000256" key="14">
    <source>
        <dbReference type="ARBA" id="ARBA00023098"/>
    </source>
</evidence>
<keyword evidence="13 19" id="KW-1133">Transmembrane helix</keyword>
<dbReference type="EMBL" id="SOIJ01000061">
    <property type="protein sequence ID" value="TET93863.1"/>
    <property type="molecule type" value="Genomic_DNA"/>
</dbReference>
<evidence type="ECO:0000256" key="16">
    <source>
        <dbReference type="ARBA" id="ARBA00023209"/>
    </source>
</evidence>
<keyword evidence="12 18" id="KW-0548">Nucleotidyltransferase</keyword>
<feature type="transmembrane region" description="Helical" evidence="19">
    <location>
        <begin position="145"/>
        <end position="167"/>
    </location>
</feature>
<evidence type="ECO:0000313" key="20">
    <source>
        <dbReference type="EMBL" id="TET93863.1"/>
    </source>
</evidence>
<comment type="pathway">
    <text evidence="4">Lipid metabolism.</text>
</comment>
<dbReference type="Pfam" id="PF01148">
    <property type="entry name" value="CTP_transf_1"/>
    <property type="match status" value="1"/>
</dbReference>
<keyword evidence="16" id="KW-0594">Phospholipid biosynthesis</keyword>
<dbReference type="AlphaFoldDB" id="A0A523YQT3"/>
<comment type="catalytic activity">
    <reaction evidence="1 18">
        <text>a 1,2-diacyl-sn-glycero-3-phosphate + CTP + H(+) = a CDP-1,2-diacyl-sn-glycerol + diphosphate</text>
        <dbReference type="Rhea" id="RHEA:16229"/>
        <dbReference type="ChEBI" id="CHEBI:15378"/>
        <dbReference type="ChEBI" id="CHEBI:33019"/>
        <dbReference type="ChEBI" id="CHEBI:37563"/>
        <dbReference type="ChEBI" id="CHEBI:58332"/>
        <dbReference type="ChEBI" id="CHEBI:58608"/>
        <dbReference type="EC" id="2.7.7.41"/>
    </reaction>
</comment>
<dbReference type="GO" id="GO:0016024">
    <property type="term" value="P:CDP-diacylglycerol biosynthetic process"/>
    <property type="evidence" value="ECO:0007669"/>
    <property type="project" value="UniProtKB-UniPathway"/>
</dbReference>
<evidence type="ECO:0000256" key="4">
    <source>
        <dbReference type="ARBA" id="ARBA00005189"/>
    </source>
</evidence>
<dbReference type="GO" id="GO:0005886">
    <property type="term" value="C:plasma membrane"/>
    <property type="evidence" value="ECO:0007669"/>
    <property type="project" value="UniProtKB-SubCell"/>
</dbReference>
<feature type="transmembrane region" description="Helical" evidence="19">
    <location>
        <begin position="92"/>
        <end position="109"/>
    </location>
</feature>
<dbReference type="PROSITE" id="PS01315">
    <property type="entry name" value="CDS"/>
    <property type="match status" value="1"/>
</dbReference>
<dbReference type="UniPathway" id="UPA00557">
    <property type="reaction ID" value="UER00614"/>
</dbReference>
<feature type="transmembrane region" description="Helical" evidence="19">
    <location>
        <begin position="26"/>
        <end position="57"/>
    </location>
</feature>
<evidence type="ECO:0000256" key="5">
    <source>
        <dbReference type="ARBA" id="ARBA00010185"/>
    </source>
</evidence>
<evidence type="ECO:0000256" key="6">
    <source>
        <dbReference type="ARBA" id="ARBA00012487"/>
    </source>
</evidence>
<evidence type="ECO:0000256" key="11">
    <source>
        <dbReference type="ARBA" id="ARBA00022692"/>
    </source>
</evidence>
<evidence type="ECO:0000256" key="18">
    <source>
        <dbReference type="RuleBase" id="RU003938"/>
    </source>
</evidence>
<comment type="subcellular location">
    <subcellularLocation>
        <location evidence="2">Cell membrane</location>
        <topology evidence="2">Multi-pass membrane protein</topology>
    </subcellularLocation>
</comment>
<evidence type="ECO:0000256" key="17">
    <source>
        <dbReference type="ARBA" id="ARBA00023264"/>
    </source>
</evidence>
<evidence type="ECO:0000256" key="12">
    <source>
        <dbReference type="ARBA" id="ARBA00022695"/>
    </source>
</evidence>
<comment type="similarity">
    <text evidence="5 18">Belongs to the CDS family.</text>
</comment>